<evidence type="ECO:0000256" key="6">
    <source>
        <dbReference type="NCBIfam" id="TIGR01048"/>
    </source>
</evidence>
<proteinExistence type="inferred from homology"/>
<evidence type="ECO:0000256" key="3">
    <source>
        <dbReference type="ARBA" id="ARBA00022898"/>
    </source>
</evidence>
<evidence type="ECO:0000256" key="2">
    <source>
        <dbReference type="ARBA" id="ARBA00022793"/>
    </source>
</evidence>
<dbReference type="InterPro" id="IPR002986">
    <property type="entry name" value="DAP_deCOOHase_LysA"/>
</dbReference>
<dbReference type="NCBIfam" id="TIGR01048">
    <property type="entry name" value="lysA"/>
    <property type="match status" value="1"/>
</dbReference>
<dbReference type="PANTHER" id="PTHR43727">
    <property type="entry name" value="DIAMINOPIMELATE DECARBOXYLASE"/>
    <property type="match status" value="1"/>
</dbReference>
<dbReference type="PRINTS" id="PR01179">
    <property type="entry name" value="ODADCRBXLASE"/>
</dbReference>
<feature type="active site" description="Proton donor" evidence="7">
    <location>
        <position position="375"/>
    </location>
</feature>
<feature type="binding site" evidence="5">
    <location>
        <begin position="304"/>
        <end position="307"/>
    </location>
    <ligand>
        <name>pyridoxal 5'-phosphate</name>
        <dbReference type="ChEBI" id="CHEBI:597326"/>
    </ligand>
</feature>
<evidence type="ECO:0000256" key="8">
    <source>
        <dbReference type="RuleBase" id="RU003738"/>
    </source>
</evidence>
<dbReference type="GO" id="GO:0008836">
    <property type="term" value="F:diaminopimelate decarboxylase activity"/>
    <property type="evidence" value="ECO:0007669"/>
    <property type="project" value="UniProtKB-UniRule"/>
</dbReference>
<dbReference type="EC" id="4.1.1.20" evidence="5 6"/>
<keyword evidence="3 5" id="KW-0663">Pyridoxal phosphate</keyword>
<dbReference type="InterPro" id="IPR000183">
    <property type="entry name" value="Orn/DAP/Arg_de-COase"/>
</dbReference>
<protein>
    <recommendedName>
        <fullName evidence="5 6">Diaminopimelate decarboxylase</fullName>
        <shortName evidence="5">DAP decarboxylase</shortName>
        <shortName evidence="5">DAPDC</shortName>
        <ecNumber evidence="5 6">4.1.1.20</ecNumber>
    </recommendedName>
</protein>
<feature type="binding site" evidence="5">
    <location>
        <position position="270"/>
    </location>
    <ligand>
        <name>pyridoxal 5'-phosphate</name>
        <dbReference type="ChEBI" id="CHEBI:597326"/>
    </ligand>
</feature>
<feature type="binding site" evidence="5">
    <location>
        <position position="403"/>
    </location>
    <ligand>
        <name>pyridoxal 5'-phosphate</name>
        <dbReference type="ChEBI" id="CHEBI:597326"/>
    </ligand>
</feature>
<feature type="binding site" evidence="5">
    <location>
        <position position="376"/>
    </location>
    <ligand>
        <name>substrate</name>
    </ligand>
</feature>
<dbReference type="SUPFAM" id="SSF51419">
    <property type="entry name" value="PLP-binding barrel"/>
    <property type="match status" value="1"/>
</dbReference>
<comment type="subunit">
    <text evidence="5">Homodimer.</text>
</comment>
<feature type="binding site" evidence="5">
    <location>
        <position position="343"/>
    </location>
    <ligand>
        <name>substrate</name>
    </ligand>
</feature>
<evidence type="ECO:0000256" key="4">
    <source>
        <dbReference type="ARBA" id="ARBA00023239"/>
    </source>
</evidence>
<evidence type="ECO:0000256" key="5">
    <source>
        <dbReference type="HAMAP-Rule" id="MF_02120"/>
    </source>
</evidence>
<keyword evidence="11" id="KW-1185">Reference proteome</keyword>
<evidence type="ECO:0000313" key="10">
    <source>
        <dbReference type="EMBL" id="MDX5930932.1"/>
    </source>
</evidence>
<dbReference type="InterPro" id="IPR022653">
    <property type="entry name" value="De-COase2_pyr-phos_BS"/>
</dbReference>
<evidence type="ECO:0000256" key="1">
    <source>
        <dbReference type="ARBA" id="ARBA00001933"/>
    </source>
</evidence>
<keyword evidence="5" id="KW-0028">Amino-acid biosynthesis</keyword>
<feature type="binding site" evidence="5">
    <location>
        <position position="403"/>
    </location>
    <ligand>
        <name>substrate</name>
    </ligand>
</feature>
<keyword evidence="2 5" id="KW-0210">Decarboxylase</keyword>
<feature type="binding site" evidence="5">
    <location>
        <position position="307"/>
    </location>
    <ligand>
        <name>substrate</name>
    </ligand>
</feature>
<keyword evidence="5 8" id="KW-0457">Lysine biosynthesis</keyword>
<accession>A0AAW9DQK3</accession>
<dbReference type="InterPro" id="IPR009006">
    <property type="entry name" value="Ala_racemase/Decarboxylase_C"/>
</dbReference>
<dbReference type="CDD" id="cd06828">
    <property type="entry name" value="PLPDE_III_DapDC"/>
    <property type="match status" value="1"/>
</dbReference>
<keyword evidence="4 5" id="KW-0456">Lyase</keyword>
<feature type="domain" description="Orn/DAP/Arg decarboxylase 2 N-terminal" evidence="9">
    <location>
        <begin position="64"/>
        <end position="311"/>
    </location>
</feature>
<dbReference type="InterPro" id="IPR022644">
    <property type="entry name" value="De-COase2_N"/>
</dbReference>
<dbReference type="HAMAP" id="MF_02120">
    <property type="entry name" value="LysA"/>
    <property type="match status" value="1"/>
</dbReference>
<dbReference type="Proteomes" id="UP001279553">
    <property type="component" value="Unassembled WGS sequence"/>
</dbReference>
<dbReference type="SUPFAM" id="SSF50621">
    <property type="entry name" value="Alanine racemase C-terminal domain-like"/>
    <property type="match status" value="1"/>
</dbReference>
<evidence type="ECO:0000313" key="11">
    <source>
        <dbReference type="Proteomes" id="UP001279553"/>
    </source>
</evidence>
<comment type="catalytic activity">
    <reaction evidence="5 8">
        <text>meso-2,6-diaminopimelate + H(+) = L-lysine + CO2</text>
        <dbReference type="Rhea" id="RHEA:15101"/>
        <dbReference type="ChEBI" id="CHEBI:15378"/>
        <dbReference type="ChEBI" id="CHEBI:16526"/>
        <dbReference type="ChEBI" id="CHEBI:32551"/>
        <dbReference type="ChEBI" id="CHEBI:57791"/>
        <dbReference type="EC" id="4.1.1.20"/>
    </reaction>
</comment>
<comment type="function">
    <text evidence="5">Specifically catalyzes the decarboxylation of meso-diaminopimelate (meso-DAP) to L-lysine.</text>
</comment>
<comment type="cofactor">
    <cofactor evidence="1 5 7 8">
        <name>pyridoxal 5'-phosphate</name>
        <dbReference type="ChEBI" id="CHEBI:597326"/>
    </cofactor>
</comment>
<evidence type="ECO:0000259" key="9">
    <source>
        <dbReference type="Pfam" id="PF02784"/>
    </source>
</evidence>
<dbReference type="Gene3D" id="2.40.37.10">
    <property type="entry name" value="Lyase, Ornithine Decarboxylase, Chain A, domain 1"/>
    <property type="match status" value="1"/>
</dbReference>
<dbReference type="Pfam" id="PF02784">
    <property type="entry name" value="Orn_Arg_deC_N"/>
    <property type="match status" value="1"/>
</dbReference>
<dbReference type="FunFam" id="3.20.20.10:FF:000003">
    <property type="entry name" value="Diaminopimelate decarboxylase"/>
    <property type="match status" value="1"/>
</dbReference>
<dbReference type="RefSeq" id="WP_319613855.1">
    <property type="nucleotide sequence ID" value="NZ_JAWXYB010000018.1"/>
</dbReference>
<feature type="modified residue" description="N6-(pyridoxal phosphate)lysine" evidence="5 7">
    <location>
        <position position="87"/>
    </location>
</feature>
<comment type="pathway">
    <text evidence="5 8">Amino-acid biosynthesis; L-lysine biosynthesis via DAP pathway; L-lysine from DL-2,6-diaminopimelate: step 1/1.</text>
</comment>
<dbReference type="InterPro" id="IPR029066">
    <property type="entry name" value="PLP-binding_barrel"/>
</dbReference>
<comment type="caution">
    <text evidence="10">The sequence shown here is derived from an EMBL/GenBank/DDBJ whole genome shotgun (WGS) entry which is preliminary data.</text>
</comment>
<sequence>MNHHAALSSATLLRDQPWHRLIAARPALRWHAQDGLTFDDVPLAAIAAEHGTPSWIYSAATLRNRLTLLQTTFATIGLTPAIRFAVKANDHLAILNLLRQGGNGVGAGADVTSAGEFARAAAAGIAPAAMVYSGVGKREDEIAAALAAGIGQFNVESAEELAMISAIATAANRIAPVALRVNPDIAAGGHDKISTGRATDKFGIPLHQAAALYRHAARLPGIRAIGFSTHIGSQIFSPTPFEAAYHRILDLIDSLMAEGATITAFDLGGGFGIPYDDGIAFPLGAYAAMVKRLIGDRALDLTIEPGRWLVAPAGILLARVTLTKATEAADFTILDAGMNDLIRPALYDANHGIVPVGAIDAASPPRPTEIVGPVCESSDRFGRYDLPALKPGALVAILDAGAYGAVMSSTYNARPRAAQILIDRGQPHLIRMRQPIDQLWHDEIIPHA</sequence>
<name>A0AAW9DQK3_ACIAO</name>
<gene>
    <name evidence="5 10" type="primary">lysA</name>
    <name evidence="10" type="ORF">SIL87_09170</name>
</gene>
<dbReference type="EMBL" id="JAWXYB010000018">
    <property type="protein sequence ID" value="MDX5930932.1"/>
    <property type="molecule type" value="Genomic_DNA"/>
</dbReference>
<reference evidence="10 11" key="1">
    <citation type="submission" date="2023-11" db="EMBL/GenBank/DDBJ databases">
        <title>MicrobeMod: A computational toolkit for identifying prokaryotic methylation and restriction-modification with nanopore sequencing.</title>
        <authorList>
            <person name="Crits-Christoph A."/>
            <person name="Kang S.C."/>
            <person name="Lee H."/>
            <person name="Ostrov N."/>
        </authorList>
    </citation>
    <scope>NUCLEOTIDE SEQUENCE [LARGE SCALE GENOMIC DNA]</scope>
    <source>
        <strain evidence="10 11">DSMZ 700</strain>
    </source>
</reference>
<dbReference type="Gene3D" id="3.20.20.10">
    <property type="entry name" value="Alanine racemase"/>
    <property type="match status" value="1"/>
</dbReference>
<organism evidence="10 11">
    <name type="scientific">Acidiphilium acidophilum</name>
    <name type="common">Thiobacillus acidophilus</name>
    <dbReference type="NCBI Taxonomy" id="76588"/>
    <lineage>
        <taxon>Bacteria</taxon>
        <taxon>Pseudomonadati</taxon>
        <taxon>Pseudomonadota</taxon>
        <taxon>Alphaproteobacteria</taxon>
        <taxon>Acetobacterales</taxon>
        <taxon>Acidocellaceae</taxon>
        <taxon>Acidiphilium</taxon>
    </lineage>
</organism>
<dbReference type="PRINTS" id="PR01181">
    <property type="entry name" value="DAPDCRBXLASE"/>
</dbReference>
<evidence type="ECO:0000256" key="7">
    <source>
        <dbReference type="PIRSR" id="PIRSR600183-50"/>
    </source>
</evidence>
<feature type="binding site" evidence="5">
    <location>
        <position position="347"/>
    </location>
    <ligand>
        <name>substrate</name>
    </ligand>
</feature>
<dbReference type="AlphaFoldDB" id="A0AAW9DQK3"/>
<dbReference type="PROSITE" id="PS00878">
    <property type="entry name" value="ODR_DC_2_1"/>
    <property type="match status" value="1"/>
</dbReference>
<comment type="similarity">
    <text evidence="5">Belongs to the Orn/Lys/Arg decarboxylase class-II family. LysA subfamily.</text>
</comment>
<dbReference type="PANTHER" id="PTHR43727:SF2">
    <property type="entry name" value="GROUP IV DECARBOXYLASE"/>
    <property type="match status" value="1"/>
</dbReference>
<dbReference type="GO" id="GO:0009089">
    <property type="term" value="P:lysine biosynthetic process via diaminopimelate"/>
    <property type="evidence" value="ECO:0007669"/>
    <property type="project" value="UniProtKB-UniRule"/>
</dbReference>
<dbReference type="GO" id="GO:0030170">
    <property type="term" value="F:pyridoxal phosphate binding"/>
    <property type="evidence" value="ECO:0007669"/>
    <property type="project" value="UniProtKB-UniRule"/>
</dbReference>